<protein>
    <recommendedName>
        <fullName evidence="2 9">Lysophospholipase</fullName>
        <ecNumber evidence="2 9">3.1.1.5</ecNumber>
    </recommendedName>
</protein>
<evidence type="ECO:0000256" key="1">
    <source>
        <dbReference type="ARBA" id="ARBA00008780"/>
    </source>
</evidence>
<dbReference type="InterPro" id="IPR002642">
    <property type="entry name" value="LysoPLipase_cat_dom"/>
</dbReference>
<gene>
    <name evidence="11" type="ORF">CDD80_2987</name>
</gene>
<dbReference type="PANTHER" id="PTHR10728:SF33">
    <property type="entry name" value="LYSOPHOSPHOLIPASE 1-RELATED"/>
    <property type="match status" value="1"/>
</dbReference>
<evidence type="ECO:0000256" key="8">
    <source>
        <dbReference type="PROSITE-ProRule" id="PRU00555"/>
    </source>
</evidence>
<organism evidence="11 12">
    <name type="scientific">Ophiocordyceps camponoti-rufipedis</name>
    <dbReference type="NCBI Taxonomy" id="2004952"/>
    <lineage>
        <taxon>Eukaryota</taxon>
        <taxon>Fungi</taxon>
        <taxon>Dikarya</taxon>
        <taxon>Ascomycota</taxon>
        <taxon>Pezizomycotina</taxon>
        <taxon>Sordariomycetes</taxon>
        <taxon>Hypocreomycetidae</taxon>
        <taxon>Hypocreales</taxon>
        <taxon>Ophiocordycipitaceae</taxon>
        <taxon>Ophiocordyceps</taxon>
    </lineage>
</organism>
<evidence type="ECO:0000256" key="4">
    <source>
        <dbReference type="ARBA" id="ARBA00022801"/>
    </source>
</evidence>
<evidence type="ECO:0000256" key="9">
    <source>
        <dbReference type="RuleBase" id="RU362103"/>
    </source>
</evidence>
<dbReference type="Gene3D" id="3.40.1090.10">
    <property type="entry name" value="Cytosolic phospholipase A2 catalytic domain"/>
    <property type="match status" value="1"/>
</dbReference>
<comment type="caution">
    <text evidence="11">The sequence shown here is derived from an EMBL/GenBank/DDBJ whole genome shotgun (WGS) entry which is preliminary data.</text>
</comment>
<evidence type="ECO:0000259" key="10">
    <source>
        <dbReference type="PROSITE" id="PS51210"/>
    </source>
</evidence>
<dbReference type="PROSITE" id="PS51210">
    <property type="entry name" value="PLA2C"/>
    <property type="match status" value="1"/>
</dbReference>
<sequence length="505" mass="55030">MPNIGIAVSGGGYRAMMTGAGVLAAFDDRTAGTVAPGGLGGLLQSATSVMDSMQSSRIWRFETNLLGLTQTGRGLAFDLIQSTPTINQRITKIIAAVFQKQLSGFVTSAADFWARALSYQFIDLPEGGPSETFSSLTERPFFARGDVPLPLIVADGAVKGATPLPINTTVYEFSPWELGSYDDSLDGFAPLRYVGSRFESGFVPGGEFCVTGMDNTGFVFGTSSFLFNLVLQEINNPNSKILAKLRISVDPFIRTLLNPLINKAIALLNRLGGVEGAFWAPNPFKNWNQARNPISAEERLTLVDGGEDSQNIPLQPHLLRDRNVDVVFAVDSSADTDHSWPDGSAMVATFRRSLFLRSKKMSFPPVPGRNSFINLGLNTKPTFFGCNAANLTPPSPLVVYLPNYPYVTYSNISTFSLSTERNKRDEMINNGFAVATQLNGIRDPEWPVCVGCAILARSFDRTRTPMPESCRRCFSRYCWNGQVDESKPAPYLPTIYAAGSRPATS</sequence>
<dbReference type="GO" id="GO:0004622">
    <property type="term" value="F:phosphatidylcholine lysophospholipase activity"/>
    <property type="evidence" value="ECO:0007669"/>
    <property type="project" value="UniProtKB-EC"/>
</dbReference>
<proteinExistence type="inferred from homology"/>
<keyword evidence="6 8" id="KW-0443">Lipid metabolism</keyword>
<reference evidence="11 12" key="1">
    <citation type="submission" date="2017-06" db="EMBL/GenBank/DDBJ databases">
        <title>Ant-infecting Ophiocordyceps genomes reveal a high diversity of potential behavioral manipulation genes and a possible major role for enterotoxins.</title>
        <authorList>
            <person name="De Bekker C."/>
            <person name="Evans H.C."/>
            <person name="Brachmann A."/>
            <person name="Hughes D.P."/>
        </authorList>
    </citation>
    <scope>NUCLEOTIDE SEQUENCE [LARGE SCALE GENOMIC DNA]</scope>
    <source>
        <strain evidence="11 12">Map16</strain>
    </source>
</reference>
<dbReference type="OrthoDB" id="4084751at2759"/>
<dbReference type="PANTHER" id="PTHR10728">
    <property type="entry name" value="CYTOSOLIC PHOSPHOLIPASE A2"/>
    <property type="match status" value="1"/>
</dbReference>
<dbReference type="SMART" id="SM00022">
    <property type="entry name" value="PLAc"/>
    <property type="match status" value="1"/>
</dbReference>
<evidence type="ECO:0000256" key="2">
    <source>
        <dbReference type="ARBA" id="ARBA00013274"/>
    </source>
</evidence>
<dbReference type="GO" id="GO:0004623">
    <property type="term" value="F:phospholipase A2 activity"/>
    <property type="evidence" value="ECO:0007669"/>
    <property type="project" value="TreeGrafter"/>
</dbReference>
<keyword evidence="4 8" id="KW-0378">Hydrolase</keyword>
<accession>A0A2C5Z0S4</accession>
<dbReference type="AlphaFoldDB" id="A0A2C5Z0S4"/>
<keyword evidence="7" id="KW-0325">Glycoprotein</keyword>
<dbReference type="GO" id="GO:0005829">
    <property type="term" value="C:cytosol"/>
    <property type="evidence" value="ECO:0007669"/>
    <property type="project" value="TreeGrafter"/>
</dbReference>
<evidence type="ECO:0000313" key="11">
    <source>
        <dbReference type="EMBL" id="PHH74587.1"/>
    </source>
</evidence>
<comment type="catalytic activity">
    <reaction evidence="9">
        <text>a 1-acyl-sn-glycero-3-phosphocholine + H2O = sn-glycerol 3-phosphocholine + a fatty acid + H(+)</text>
        <dbReference type="Rhea" id="RHEA:15177"/>
        <dbReference type="ChEBI" id="CHEBI:15377"/>
        <dbReference type="ChEBI" id="CHEBI:15378"/>
        <dbReference type="ChEBI" id="CHEBI:16870"/>
        <dbReference type="ChEBI" id="CHEBI:28868"/>
        <dbReference type="ChEBI" id="CHEBI:58168"/>
        <dbReference type="EC" id="3.1.1.5"/>
    </reaction>
</comment>
<comment type="similarity">
    <text evidence="1 9">Belongs to the lysophospholipase family.</text>
</comment>
<dbReference type="InterPro" id="IPR016035">
    <property type="entry name" value="Acyl_Trfase/lysoPLipase"/>
</dbReference>
<dbReference type="EC" id="3.1.1.5" evidence="2 9"/>
<keyword evidence="12" id="KW-1185">Reference proteome</keyword>
<evidence type="ECO:0000256" key="6">
    <source>
        <dbReference type="ARBA" id="ARBA00023098"/>
    </source>
</evidence>
<dbReference type="Pfam" id="PF01735">
    <property type="entry name" value="PLA2_B"/>
    <property type="match status" value="1"/>
</dbReference>
<keyword evidence="5 8" id="KW-0442">Lipid degradation</keyword>
<evidence type="ECO:0000256" key="3">
    <source>
        <dbReference type="ARBA" id="ARBA00022729"/>
    </source>
</evidence>
<evidence type="ECO:0000256" key="7">
    <source>
        <dbReference type="ARBA" id="ARBA00023180"/>
    </source>
</evidence>
<name>A0A2C5Z0S4_9HYPO</name>
<evidence type="ECO:0000256" key="5">
    <source>
        <dbReference type="ARBA" id="ARBA00022963"/>
    </source>
</evidence>
<dbReference type="EMBL" id="NJES01000265">
    <property type="protein sequence ID" value="PHH74587.1"/>
    <property type="molecule type" value="Genomic_DNA"/>
</dbReference>
<evidence type="ECO:0000313" key="12">
    <source>
        <dbReference type="Proteomes" id="UP000226431"/>
    </source>
</evidence>
<feature type="domain" description="PLA2c" evidence="10">
    <location>
        <begin position="1"/>
        <end position="484"/>
    </location>
</feature>
<dbReference type="SUPFAM" id="SSF52151">
    <property type="entry name" value="FabD/lysophospholipase-like"/>
    <property type="match status" value="1"/>
</dbReference>
<dbReference type="STRING" id="2004952.A0A2C5Z0S4"/>
<keyword evidence="3" id="KW-0732">Signal</keyword>
<dbReference type="Proteomes" id="UP000226431">
    <property type="component" value="Unassembled WGS sequence"/>
</dbReference>
<dbReference type="GO" id="GO:0046475">
    <property type="term" value="P:glycerophospholipid catabolic process"/>
    <property type="evidence" value="ECO:0007669"/>
    <property type="project" value="TreeGrafter"/>
</dbReference>